<feature type="binding site" description="axial binding residue" evidence="7">
    <location>
        <position position="452"/>
    </location>
    <ligand>
        <name>heme</name>
        <dbReference type="ChEBI" id="CHEBI:30413"/>
    </ligand>
    <ligandPart>
        <name>Fe</name>
        <dbReference type="ChEBI" id="CHEBI:18248"/>
    </ligandPart>
</feature>
<evidence type="ECO:0000256" key="9">
    <source>
        <dbReference type="SAM" id="Phobius"/>
    </source>
</evidence>
<dbReference type="GO" id="GO:0004497">
    <property type="term" value="F:monooxygenase activity"/>
    <property type="evidence" value="ECO:0007669"/>
    <property type="project" value="UniProtKB-KW"/>
</dbReference>
<dbReference type="InterPro" id="IPR002401">
    <property type="entry name" value="Cyt_P450_E_grp-I"/>
</dbReference>
<evidence type="ECO:0000313" key="11">
    <source>
        <dbReference type="Proteomes" id="UP001188597"/>
    </source>
</evidence>
<dbReference type="GO" id="GO:0016705">
    <property type="term" value="F:oxidoreductase activity, acting on paired donors, with incorporation or reduction of molecular oxygen"/>
    <property type="evidence" value="ECO:0007669"/>
    <property type="project" value="InterPro"/>
</dbReference>
<keyword evidence="5 8" id="KW-0560">Oxidoreductase</keyword>
<keyword evidence="3 7" id="KW-0479">Metal-binding</keyword>
<dbReference type="GO" id="GO:0010268">
    <property type="term" value="P:brassinosteroid homeostasis"/>
    <property type="evidence" value="ECO:0007669"/>
    <property type="project" value="TreeGrafter"/>
</dbReference>
<dbReference type="SUPFAM" id="SSF48264">
    <property type="entry name" value="Cytochrome P450"/>
    <property type="match status" value="1"/>
</dbReference>
<evidence type="ECO:0000313" key="10">
    <source>
        <dbReference type="EMBL" id="KAK3035687.1"/>
    </source>
</evidence>
<evidence type="ECO:0000256" key="5">
    <source>
        <dbReference type="ARBA" id="ARBA00023002"/>
    </source>
</evidence>
<evidence type="ECO:0000256" key="3">
    <source>
        <dbReference type="ARBA" id="ARBA00022723"/>
    </source>
</evidence>
<proteinExistence type="inferred from homology"/>
<evidence type="ECO:0008006" key="12">
    <source>
        <dbReference type="Google" id="ProtNLM"/>
    </source>
</evidence>
<organism evidence="10 11">
    <name type="scientific">Escallonia herrerae</name>
    <dbReference type="NCBI Taxonomy" id="1293975"/>
    <lineage>
        <taxon>Eukaryota</taxon>
        <taxon>Viridiplantae</taxon>
        <taxon>Streptophyta</taxon>
        <taxon>Embryophyta</taxon>
        <taxon>Tracheophyta</taxon>
        <taxon>Spermatophyta</taxon>
        <taxon>Magnoliopsida</taxon>
        <taxon>eudicotyledons</taxon>
        <taxon>Gunneridae</taxon>
        <taxon>Pentapetalae</taxon>
        <taxon>asterids</taxon>
        <taxon>campanulids</taxon>
        <taxon>Escalloniales</taxon>
        <taxon>Escalloniaceae</taxon>
        <taxon>Escallonia</taxon>
    </lineage>
</organism>
<comment type="subcellular location">
    <subcellularLocation>
        <location evidence="1">Membrane</location>
        <topology evidence="1">Single-pass membrane protein</topology>
    </subcellularLocation>
</comment>
<dbReference type="GO" id="GO:0016132">
    <property type="term" value="P:brassinosteroid biosynthetic process"/>
    <property type="evidence" value="ECO:0007669"/>
    <property type="project" value="TreeGrafter"/>
</dbReference>
<dbReference type="InterPro" id="IPR001128">
    <property type="entry name" value="Cyt_P450"/>
</dbReference>
<keyword evidence="7 8" id="KW-0349">Heme</keyword>
<evidence type="ECO:0000256" key="2">
    <source>
        <dbReference type="ARBA" id="ARBA00022692"/>
    </source>
</evidence>
<dbReference type="PANTHER" id="PTHR24286:SF12">
    <property type="entry name" value="CYTOCHROME P450 FAMILY PROTEIN, EXPRESSED"/>
    <property type="match status" value="1"/>
</dbReference>
<dbReference type="PROSITE" id="PS00086">
    <property type="entry name" value="CYTOCHROME_P450"/>
    <property type="match status" value="1"/>
</dbReference>
<dbReference type="Proteomes" id="UP001188597">
    <property type="component" value="Unassembled WGS sequence"/>
</dbReference>
<dbReference type="PRINTS" id="PR00385">
    <property type="entry name" value="P450"/>
</dbReference>
<evidence type="ECO:0000256" key="7">
    <source>
        <dbReference type="PIRSR" id="PIRSR602401-1"/>
    </source>
</evidence>
<gene>
    <name evidence="10" type="ORF">RJ639_032559</name>
</gene>
<evidence type="ECO:0000256" key="8">
    <source>
        <dbReference type="RuleBase" id="RU000461"/>
    </source>
</evidence>
<evidence type="ECO:0000256" key="4">
    <source>
        <dbReference type="ARBA" id="ARBA00022989"/>
    </source>
</evidence>
<comment type="similarity">
    <text evidence="8">Belongs to the cytochrome P450 family.</text>
</comment>
<comment type="caution">
    <text evidence="10">The sequence shown here is derived from an EMBL/GenBank/DDBJ whole genome shotgun (WGS) entry which is preliminary data.</text>
</comment>
<feature type="transmembrane region" description="Helical" evidence="9">
    <location>
        <begin position="7"/>
        <end position="26"/>
    </location>
</feature>
<reference evidence="10" key="1">
    <citation type="submission" date="2022-12" db="EMBL/GenBank/DDBJ databases">
        <title>Draft genome assemblies for two species of Escallonia (Escalloniales).</title>
        <authorList>
            <person name="Chanderbali A."/>
            <person name="Dervinis C."/>
            <person name="Anghel I."/>
            <person name="Soltis D."/>
            <person name="Soltis P."/>
            <person name="Zapata F."/>
        </authorList>
    </citation>
    <scope>NUCLEOTIDE SEQUENCE</scope>
    <source>
        <strain evidence="10">UCBG64.0493</strain>
        <tissue evidence="10">Leaf</tissue>
    </source>
</reference>
<evidence type="ECO:0000256" key="1">
    <source>
        <dbReference type="ARBA" id="ARBA00004167"/>
    </source>
</evidence>
<dbReference type="GO" id="GO:0020037">
    <property type="term" value="F:heme binding"/>
    <property type="evidence" value="ECO:0007669"/>
    <property type="project" value="InterPro"/>
</dbReference>
<evidence type="ECO:0000256" key="6">
    <source>
        <dbReference type="ARBA" id="ARBA00023004"/>
    </source>
</evidence>
<name>A0AA89BGG4_9ASTE</name>
<keyword evidence="6 7" id="KW-0408">Iron</keyword>
<dbReference type="InterPro" id="IPR017972">
    <property type="entry name" value="Cyt_P450_CS"/>
</dbReference>
<keyword evidence="8" id="KW-0503">Monooxygenase</keyword>
<protein>
    <recommendedName>
        <fullName evidence="12">Cytochrome P450</fullName>
    </recommendedName>
</protein>
<keyword evidence="4 9" id="KW-1133">Transmembrane helix</keyword>
<dbReference type="EMBL" id="JAVXUP010000168">
    <property type="protein sequence ID" value="KAK3035687.1"/>
    <property type="molecule type" value="Genomic_DNA"/>
</dbReference>
<sequence>MEFTISMWVALVLGTGPLFGWLLWSWNDFWFGLGVRARCSAGGTKLPPGHMGVPFLGEMLKFLWYFKFIRRPDDYVNSKRSKYGVGEGLYRTHLFGTPAIIACSPSVNKFVFQSKDTFMLEWPAIEIVGTSSIVAVQGPLHTRLRSFVTRAINQPDALRRMASLVQPRVIAALQSWAHKGRIKGFNEAKKVTFENIGKFFASFEPGPILDTLDDLFEGLVHGIRSYPLNIPGTAYRHALQCRKKAVAIFREELEKKKKNQAAAKDVTDLLDGLMELKDDEGQHLNDKEVLDNIVSLVVAGYESTSLSIMWALYYLAKYPKVLQKLRDENLPLSKMKNGELITSDELAKLKYTNKALSSGYKSATPPTALSSKVVEETIRLANIAAIVFRTATRDVEYKGYTIPKGWKVLLWIRYLHTDPENFADPLCFNPDRWDVPAKPGSYQVFGGGARICAGNMLARLQVGIFLHYLATGYKWELINPNAEMSYLSHPKPVDGVEIAISKL</sequence>
<keyword evidence="2 9" id="KW-0812">Transmembrane</keyword>
<dbReference type="PANTHER" id="PTHR24286">
    <property type="entry name" value="CYTOCHROME P450 26"/>
    <property type="match status" value="1"/>
</dbReference>
<dbReference type="GO" id="GO:0005506">
    <property type="term" value="F:iron ion binding"/>
    <property type="evidence" value="ECO:0007669"/>
    <property type="project" value="InterPro"/>
</dbReference>
<dbReference type="GO" id="GO:0016020">
    <property type="term" value="C:membrane"/>
    <property type="evidence" value="ECO:0007669"/>
    <property type="project" value="UniProtKB-SubCell"/>
</dbReference>
<dbReference type="Pfam" id="PF00067">
    <property type="entry name" value="p450"/>
    <property type="match status" value="2"/>
</dbReference>
<accession>A0AA89BGG4</accession>
<dbReference type="AlphaFoldDB" id="A0AA89BGG4"/>
<keyword evidence="9" id="KW-0472">Membrane</keyword>
<dbReference type="Gene3D" id="1.10.630.10">
    <property type="entry name" value="Cytochrome P450"/>
    <property type="match status" value="1"/>
</dbReference>
<dbReference type="PRINTS" id="PR00463">
    <property type="entry name" value="EP450I"/>
</dbReference>
<comment type="cofactor">
    <cofactor evidence="7">
        <name>heme</name>
        <dbReference type="ChEBI" id="CHEBI:30413"/>
    </cofactor>
</comment>
<dbReference type="GO" id="GO:0016125">
    <property type="term" value="P:sterol metabolic process"/>
    <property type="evidence" value="ECO:0007669"/>
    <property type="project" value="TreeGrafter"/>
</dbReference>
<dbReference type="InterPro" id="IPR036396">
    <property type="entry name" value="Cyt_P450_sf"/>
</dbReference>
<keyword evidence="11" id="KW-1185">Reference proteome</keyword>